<accession>A0ABM7WWM2</accession>
<dbReference type="SUPFAM" id="SSF53335">
    <property type="entry name" value="S-adenosyl-L-methionine-dependent methyltransferases"/>
    <property type="match status" value="1"/>
</dbReference>
<proteinExistence type="predicted"/>
<name>A0ABM7WWM2_9BACT</name>
<dbReference type="EMBL" id="AP025591">
    <property type="protein sequence ID" value="BDG03926.1"/>
    <property type="molecule type" value="Genomic_DNA"/>
</dbReference>
<dbReference type="InterPro" id="IPR029063">
    <property type="entry name" value="SAM-dependent_MTases_sf"/>
</dbReference>
<evidence type="ECO:0008006" key="3">
    <source>
        <dbReference type="Google" id="ProtNLM"/>
    </source>
</evidence>
<sequence>MVDEDAGSAPAARRVVHQGDGVAWLAAAAPLPEDHAIVTSLPDHSELPELGLDGWRAFFEDVAASICGAVADDAVAVFYQTDVKHDGRWIDKAHLVERGADRAGSHLLWHRIVCRVPAGIVTYGRPAYAHLLCFSRSLRLPPAASAADVLPALGEMTWPRAMGRAACEAVTTFLVAHTRCRTVVDPFCGLGTMLAASNAAGLDAIGVERSPKRADRARRLVLEPGRRARLRERAPEVP</sequence>
<organism evidence="1 2">
    <name type="scientific">Anaeromyxobacter oryzae</name>
    <dbReference type="NCBI Taxonomy" id="2918170"/>
    <lineage>
        <taxon>Bacteria</taxon>
        <taxon>Pseudomonadati</taxon>
        <taxon>Myxococcota</taxon>
        <taxon>Myxococcia</taxon>
        <taxon>Myxococcales</taxon>
        <taxon>Cystobacterineae</taxon>
        <taxon>Anaeromyxobacteraceae</taxon>
        <taxon>Anaeromyxobacter</taxon>
    </lineage>
</organism>
<protein>
    <recommendedName>
        <fullName evidence="3">DNA methylase N-4/N-6 domain-containing protein</fullName>
    </recommendedName>
</protein>
<gene>
    <name evidence="1" type="ORF">AMOR_29220</name>
</gene>
<reference evidence="2" key="1">
    <citation type="journal article" date="2022" name="Int. J. Syst. Evol. Microbiol.">
        <title>Anaeromyxobacter oryzae sp. nov., Anaeromyxobacter diazotrophicus sp. nov. and Anaeromyxobacter paludicola sp. nov., isolated from paddy soils.</title>
        <authorList>
            <person name="Itoh H."/>
            <person name="Xu Z."/>
            <person name="Mise K."/>
            <person name="Masuda Y."/>
            <person name="Ushijima N."/>
            <person name="Hayakawa C."/>
            <person name="Shiratori Y."/>
            <person name="Senoo K."/>
        </authorList>
    </citation>
    <scope>NUCLEOTIDE SEQUENCE [LARGE SCALE GENOMIC DNA]</scope>
    <source>
        <strain evidence="2">Red232</strain>
    </source>
</reference>
<keyword evidence="2" id="KW-1185">Reference proteome</keyword>
<evidence type="ECO:0000313" key="1">
    <source>
        <dbReference type="EMBL" id="BDG03926.1"/>
    </source>
</evidence>
<evidence type="ECO:0000313" key="2">
    <source>
        <dbReference type="Proteomes" id="UP001162891"/>
    </source>
</evidence>
<dbReference type="Proteomes" id="UP001162891">
    <property type="component" value="Chromosome"/>
</dbReference>
<dbReference type="Gene3D" id="3.40.50.150">
    <property type="entry name" value="Vaccinia Virus protein VP39"/>
    <property type="match status" value="1"/>
</dbReference>